<dbReference type="Pfam" id="PF01244">
    <property type="entry name" value="Peptidase_M19"/>
    <property type="match status" value="1"/>
</dbReference>
<name>A0A936Z687_9BURK</name>
<dbReference type="InterPro" id="IPR032466">
    <property type="entry name" value="Metal_Hydrolase"/>
</dbReference>
<dbReference type="GO" id="GO:0006508">
    <property type="term" value="P:proteolysis"/>
    <property type="evidence" value="ECO:0007669"/>
    <property type="project" value="InterPro"/>
</dbReference>
<dbReference type="InterPro" id="IPR008257">
    <property type="entry name" value="Pept_M19"/>
</dbReference>
<sequence length="344" mass="37118">MARAQAQQPIPVSDMHSHYGLITRQLDTSGLAEEMRAQRVAFIAWKAVPDGRWLRQTNSGIEPAGIPEPGALNASFTRKLEGMRSYIAAHKLLTVLTAADVDRCLAGEPGIVIASEGADFVEGEPGRLAPAIDAGLRLLQLVHYIPTPVGDRQTAAPTHQGLSPLGKTLIEECNKRGVLLDLAHLSGEAVDQALTLATKPLIWSHGWVDKSGGSWDDRFGYLQRRLSLARARKIADGGGVVGVWAFGLQNPGGSLFRSSGSWPVGRRDTEGYAKELLFMVEQLGRDAVALGTDIEGVGPNWVVNDYAGLRLVIEHLGRLKAPTETIEKLAYANFARVLKANLPT</sequence>
<dbReference type="Gene3D" id="3.20.20.140">
    <property type="entry name" value="Metal-dependent hydrolases"/>
    <property type="match status" value="1"/>
</dbReference>
<organism evidence="1 2">
    <name type="scientific">Ramlibacter monticola</name>
    <dbReference type="NCBI Taxonomy" id="1926872"/>
    <lineage>
        <taxon>Bacteria</taxon>
        <taxon>Pseudomonadati</taxon>
        <taxon>Pseudomonadota</taxon>
        <taxon>Betaproteobacteria</taxon>
        <taxon>Burkholderiales</taxon>
        <taxon>Comamonadaceae</taxon>
        <taxon>Ramlibacter</taxon>
    </lineage>
</organism>
<dbReference type="AlphaFoldDB" id="A0A936Z687"/>
<dbReference type="GO" id="GO:0070573">
    <property type="term" value="F:metallodipeptidase activity"/>
    <property type="evidence" value="ECO:0007669"/>
    <property type="project" value="InterPro"/>
</dbReference>
<accession>A0A936Z687</accession>
<dbReference type="PROSITE" id="PS51365">
    <property type="entry name" value="RENAL_DIPEPTIDASE_2"/>
    <property type="match status" value="1"/>
</dbReference>
<dbReference type="PANTHER" id="PTHR10443:SF12">
    <property type="entry name" value="DIPEPTIDASE"/>
    <property type="match status" value="1"/>
</dbReference>
<dbReference type="EMBL" id="JAEQNE010000007">
    <property type="protein sequence ID" value="MBL0393986.1"/>
    <property type="molecule type" value="Genomic_DNA"/>
</dbReference>
<gene>
    <name evidence="1" type="ORF">JJ685_22805</name>
</gene>
<protein>
    <submittedName>
        <fullName evidence="1">Membrane dipeptidase</fullName>
    </submittedName>
</protein>
<evidence type="ECO:0000313" key="1">
    <source>
        <dbReference type="EMBL" id="MBL0393986.1"/>
    </source>
</evidence>
<dbReference type="Proteomes" id="UP000599109">
    <property type="component" value="Unassembled WGS sequence"/>
</dbReference>
<reference evidence="1 2" key="1">
    <citation type="journal article" date="2017" name="Int. J. Syst. Evol. Microbiol.">
        <title>Ramlibacter monticola sp. nov., isolated from forest soil.</title>
        <authorList>
            <person name="Chaudhary D.K."/>
            <person name="Kim J."/>
        </authorList>
    </citation>
    <scope>NUCLEOTIDE SEQUENCE [LARGE SCALE GENOMIC DNA]</scope>
    <source>
        <strain evidence="1 2">KACC 19175</strain>
    </source>
</reference>
<comment type="caution">
    <text evidence="1">The sequence shown here is derived from an EMBL/GenBank/DDBJ whole genome shotgun (WGS) entry which is preliminary data.</text>
</comment>
<dbReference type="SUPFAM" id="SSF51556">
    <property type="entry name" value="Metallo-dependent hydrolases"/>
    <property type="match status" value="1"/>
</dbReference>
<dbReference type="PANTHER" id="PTHR10443">
    <property type="entry name" value="MICROSOMAL DIPEPTIDASE"/>
    <property type="match status" value="1"/>
</dbReference>
<keyword evidence="2" id="KW-1185">Reference proteome</keyword>
<evidence type="ECO:0000313" key="2">
    <source>
        <dbReference type="Proteomes" id="UP000599109"/>
    </source>
</evidence>
<dbReference type="RefSeq" id="WP_201676660.1">
    <property type="nucleotide sequence ID" value="NZ_JAEQNE010000007.1"/>
</dbReference>
<proteinExistence type="predicted"/>